<organism evidence="6 7">
    <name type="scientific">Corynebacterium matruchotii</name>
    <dbReference type="NCBI Taxonomy" id="43768"/>
    <lineage>
        <taxon>Bacteria</taxon>
        <taxon>Bacillati</taxon>
        <taxon>Actinomycetota</taxon>
        <taxon>Actinomycetes</taxon>
        <taxon>Mycobacteriales</taxon>
        <taxon>Corynebacteriaceae</taxon>
        <taxon>Corynebacterium</taxon>
    </lineage>
</organism>
<accession>A0A8B4H6Z5</accession>
<dbReference type="GO" id="GO:0016887">
    <property type="term" value="F:ATP hydrolysis activity"/>
    <property type="evidence" value="ECO:0007669"/>
    <property type="project" value="InterPro"/>
</dbReference>
<evidence type="ECO:0000313" key="7">
    <source>
        <dbReference type="Proteomes" id="UP000249886"/>
    </source>
</evidence>
<comment type="caution">
    <text evidence="6">The sequence shown here is derived from an EMBL/GenBank/DDBJ whole genome shotgun (WGS) entry which is preliminary data.</text>
</comment>
<dbReference type="InterPro" id="IPR017871">
    <property type="entry name" value="ABC_transporter-like_CS"/>
</dbReference>
<gene>
    <name evidence="6" type="primary">yhaQ</name>
    <name evidence="6" type="ORF">NCTC10254_01233</name>
</gene>
<reference evidence="6 7" key="1">
    <citation type="submission" date="2018-06" db="EMBL/GenBank/DDBJ databases">
        <authorList>
            <consortium name="Pathogen Informatics"/>
            <person name="Doyle S."/>
        </authorList>
    </citation>
    <scope>NUCLEOTIDE SEQUENCE [LARGE SCALE GENOMIC DNA]</scope>
    <source>
        <strain evidence="6 7">NCTC10254</strain>
    </source>
</reference>
<evidence type="ECO:0000256" key="4">
    <source>
        <dbReference type="ARBA" id="ARBA00022840"/>
    </source>
</evidence>
<dbReference type="Proteomes" id="UP000249886">
    <property type="component" value="Unassembled WGS sequence"/>
</dbReference>
<evidence type="ECO:0000256" key="1">
    <source>
        <dbReference type="ARBA" id="ARBA00005417"/>
    </source>
</evidence>
<keyword evidence="2" id="KW-0813">Transport</keyword>
<dbReference type="Gene3D" id="3.40.50.300">
    <property type="entry name" value="P-loop containing nucleotide triphosphate hydrolases"/>
    <property type="match status" value="1"/>
</dbReference>
<feature type="domain" description="ABC transporter" evidence="5">
    <location>
        <begin position="5"/>
        <end position="222"/>
    </location>
</feature>
<dbReference type="AlphaFoldDB" id="A0A8B4H6Z5"/>
<dbReference type="Pfam" id="PF00005">
    <property type="entry name" value="ABC_tran"/>
    <property type="match status" value="1"/>
</dbReference>
<name>A0A8B4H6Z5_9CORY</name>
<keyword evidence="4 6" id="KW-0067">ATP-binding</keyword>
<dbReference type="PROSITE" id="PS00211">
    <property type="entry name" value="ABC_TRANSPORTER_1"/>
    <property type="match status" value="1"/>
</dbReference>
<dbReference type="SMART" id="SM00382">
    <property type="entry name" value="AAA"/>
    <property type="match status" value="1"/>
</dbReference>
<dbReference type="PANTHER" id="PTHR43335:SF4">
    <property type="entry name" value="ABC TRANSPORTER, ATP-BINDING PROTEIN"/>
    <property type="match status" value="1"/>
</dbReference>
<protein>
    <submittedName>
        <fullName evidence="6">ABC transporter ATP-binding protein YhaQ</fullName>
    </submittedName>
</protein>
<keyword evidence="3" id="KW-0547">Nucleotide-binding</keyword>
<dbReference type="PANTHER" id="PTHR43335">
    <property type="entry name" value="ABC TRANSPORTER, ATP-BINDING PROTEIN"/>
    <property type="match status" value="1"/>
</dbReference>
<dbReference type="InterPro" id="IPR003593">
    <property type="entry name" value="AAA+_ATPase"/>
</dbReference>
<evidence type="ECO:0000313" key="6">
    <source>
        <dbReference type="EMBL" id="SPW28201.1"/>
    </source>
</evidence>
<dbReference type="SUPFAM" id="SSF52540">
    <property type="entry name" value="P-loop containing nucleoside triphosphate hydrolases"/>
    <property type="match status" value="1"/>
</dbReference>
<evidence type="ECO:0000259" key="5">
    <source>
        <dbReference type="PROSITE" id="PS50893"/>
    </source>
</evidence>
<dbReference type="EMBL" id="UARK01000005">
    <property type="protein sequence ID" value="SPW28201.1"/>
    <property type="molecule type" value="Genomic_DNA"/>
</dbReference>
<dbReference type="InterPro" id="IPR003439">
    <property type="entry name" value="ABC_transporter-like_ATP-bd"/>
</dbReference>
<proteinExistence type="inferred from homology"/>
<dbReference type="PROSITE" id="PS50893">
    <property type="entry name" value="ABC_TRANSPORTER_2"/>
    <property type="match status" value="1"/>
</dbReference>
<comment type="similarity">
    <text evidence="1">Belongs to the ABC transporter superfamily.</text>
</comment>
<dbReference type="GO" id="GO:0005524">
    <property type="term" value="F:ATP binding"/>
    <property type="evidence" value="ECO:0007669"/>
    <property type="project" value="UniProtKB-KW"/>
</dbReference>
<evidence type="ECO:0000256" key="3">
    <source>
        <dbReference type="ARBA" id="ARBA00022741"/>
    </source>
</evidence>
<evidence type="ECO:0000256" key="2">
    <source>
        <dbReference type="ARBA" id="ARBA00022448"/>
    </source>
</evidence>
<dbReference type="InterPro" id="IPR027417">
    <property type="entry name" value="P-loop_NTPase"/>
</dbReference>
<sequence>MLWRALMLELHNVTVTSRGITRLNFSVAAGEIVALIGRNGAGKTTLLRLALGLIHPTAGTVRRTVGNGDIGQLIDAPFCYPELTVAQNLRMHAWLYGIDPGRVTDSINRWELQPYRNRSFRKLSLGNKQRVGLAGVFQHQPQLIVLDEPTNALDPMGIVTLRTVVKERAAAGCSVVVSSHHLDEVAAIAHRIVVVNSGRIITELSPTTPQLENCFFQAILSDDQSNANVDN</sequence>